<keyword evidence="2" id="KW-1185">Reference proteome</keyword>
<dbReference type="EMBL" id="KQ947422">
    <property type="protein sequence ID" value="KUJ13445.1"/>
    <property type="molecule type" value="Genomic_DNA"/>
</dbReference>
<dbReference type="RefSeq" id="XP_018067800.1">
    <property type="nucleotide sequence ID" value="XM_018220249.1"/>
</dbReference>
<protein>
    <submittedName>
        <fullName evidence="1">Uncharacterized protein</fullName>
    </submittedName>
</protein>
<dbReference type="AlphaFoldDB" id="A0A194WZS3"/>
<dbReference type="Proteomes" id="UP000070700">
    <property type="component" value="Unassembled WGS sequence"/>
</dbReference>
<name>A0A194WZS3_MOLSC</name>
<dbReference type="KEGG" id="psco:LY89DRAFT_737424"/>
<dbReference type="InParanoid" id="A0A194WZS3"/>
<sequence length="299" mass="34960">MDKLKMAARTPLCKISIDAVGHKRLPIALSICHESRELALTRYSPLLTSDASTTETVLRQFEQQSYGNVVLLGVRHMQIDFTRDTLMIFEPEVQISSIASYIHGERVERLVWSRITSSYIGPWDINWARFAVDFPDLKYLNLVFGTSSWAAGVSGPRVNEQMIPMDSNLEDLFHFYQDITKRPHSNVGRDLSTLFFEFSHVARNRRNFWNFVIGPSAPSPWYKLSFETSFWTTKRALDSLLSLTYPIRVNSVYQLPRHSHKTWRHLEFPRIVLFRREVCDMDDQLFSRYEGIQELFREI</sequence>
<gene>
    <name evidence="1" type="ORF">LY89DRAFT_737424</name>
</gene>
<evidence type="ECO:0000313" key="2">
    <source>
        <dbReference type="Proteomes" id="UP000070700"/>
    </source>
</evidence>
<reference evidence="1 2" key="1">
    <citation type="submission" date="2015-10" db="EMBL/GenBank/DDBJ databases">
        <title>Full genome of DAOMC 229536 Phialocephala scopiformis, a fungal endophyte of spruce producing the potent anti-insectan compound rugulosin.</title>
        <authorList>
            <consortium name="DOE Joint Genome Institute"/>
            <person name="Walker A.K."/>
            <person name="Frasz S.L."/>
            <person name="Seifert K.A."/>
            <person name="Miller J.D."/>
            <person name="Mondo S.J."/>
            <person name="Labutti K."/>
            <person name="Lipzen A."/>
            <person name="Dockter R."/>
            <person name="Kennedy M."/>
            <person name="Grigoriev I.V."/>
            <person name="Spatafora J.W."/>
        </authorList>
    </citation>
    <scope>NUCLEOTIDE SEQUENCE [LARGE SCALE GENOMIC DNA]</scope>
    <source>
        <strain evidence="1 2">CBS 120377</strain>
    </source>
</reference>
<accession>A0A194WZS3</accession>
<evidence type="ECO:0000313" key="1">
    <source>
        <dbReference type="EMBL" id="KUJ13445.1"/>
    </source>
</evidence>
<dbReference type="OrthoDB" id="3466912at2759"/>
<proteinExistence type="predicted"/>
<dbReference type="GeneID" id="28829975"/>
<organism evidence="1 2">
    <name type="scientific">Mollisia scopiformis</name>
    <name type="common">Conifer needle endophyte fungus</name>
    <name type="synonym">Phialocephala scopiformis</name>
    <dbReference type="NCBI Taxonomy" id="149040"/>
    <lineage>
        <taxon>Eukaryota</taxon>
        <taxon>Fungi</taxon>
        <taxon>Dikarya</taxon>
        <taxon>Ascomycota</taxon>
        <taxon>Pezizomycotina</taxon>
        <taxon>Leotiomycetes</taxon>
        <taxon>Helotiales</taxon>
        <taxon>Mollisiaceae</taxon>
        <taxon>Mollisia</taxon>
    </lineage>
</organism>